<proteinExistence type="predicted"/>
<sequence length="148" mass="17832">MEKISDFIENIFSVSYTKQTRGKTFFALVLAVIGVFMLPIFFKIEDYNYAKYKEEYSLAEEIVNEYYSQSNTYPIGGPIEWDKEKKLYKFFKEGNLNMNRRLYYINADLVPEIKDFKHKYLVDIDKGTLYTQKSVAYRFRRWHFALLE</sequence>
<dbReference type="AlphaFoldDB" id="A0A6I0FA03"/>
<keyword evidence="1" id="KW-0812">Transmembrane</keyword>
<organism evidence="2 3">
    <name type="scientific">Alkaliphilus pronyensis</name>
    <dbReference type="NCBI Taxonomy" id="1482732"/>
    <lineage>
        <taxon>Bacteria</taxon>
        <taxon>Bacillati</taxon>
        <taxon>Bacillota</taxon>
        <taxon>Clostridia</taxon>
        <taxon>Peptostreptococcales</taxon>
        <taxon>Natronincolaceae</taxon>
        <taxon>Alkaliphilus</taxon>
    </lineage>
</organism>
<dbReference type="EMBL" id="WBZC01000031">
    <property type="protein sequence ID" value="KAB3534128.1"/>
    <property type="molecule type" value="Genomic_DNA"/>
</dbReference>
<protein>
    <submittedName>
        <fullName evidence="2">Uncharacterized protein</fullName>
    </submittedName>
</protein>
<reference evidence="2 3" key="1">
    <citation type="submission" date="2019-10" db="EMBL/GenBank/DDBJ databases">
        <title>Alkaliphilus serpentinus sp. nov. and Alkaliphilus pronyensis sp. nov., two novel anaerobic alkaliphilic species isolated from the serpentinized-hosted hydrothermal field of the Prony Bay (New Caledonia).</title>
        <authorList>
            <person name="Postec A."/>
        </authorList>
    </citation>
    <scope>NUCLEOTIDE SEQUENCE [LARGE SCALE GENOMIC DNA]</scope>
    <source>
        <strain evidence="2 3">LacV</strain>
    </source>
</reference>
<dbReference type="Proteomes" id="UP000432715">
    <property type="component" value="Unassembled WGS sequence"/>
</dbReference>
<accession>A0A6I0FA03</accession>
<evidence type="ECO:0000256" key="1">
    <source>
        <dbReference type="SAM" id="Phobius"/>
    </source>
</evidence>
<gene>
    <name evidence="2" type="ORF">F8154_09325</name>
</gene>
<dbReference type="OrthoDB" id="1953595at2"/>
<evidence type="ECO:0000313" key="3">
    <source>
        <dbReference type="Proteomes" id="UP000432715"/>
    </source>
</evidence>
<evidence type="ECO:0000313" key="2">
    <source>
        <dbReference type="EMBL" id="KAB3534128.1"/>
    </source>
</evidence>
<keyword evidence="1" id="KW-1133">Transmembrane helix</keyword>
<keyword evidence="1" id="KW-0472">Membrane</keyword>
<comment type="caution">
    <text evidence="2">The sequence shown here is derived from an EMBL/GenBank/DDBJ whole genome shotgun (WGS) entry which is preliminary data.</text>
</comment>
<feature type="transmembrane region" description="Helical" evidence="1">
    <location>
        <begin position="25"/>
        <end position="44"/>
    </location>
</feature>
<name>A0A6I0FA03_9FIRM</name>
<keyword evidence="3" id="KW-1185">Reference proteome</keyword>
<dbReference type="RefSeq" id="WP_151861349.1">
    <property type="nucleotide sequence ID" value="NZ_WBZC01000031.1"/>
</dbReference>